<dbReference type="Proteomes" id="UP000295701">
    <property type="component" value="Unassembled WGS sequence"/>
</dbReference>
<dbReference type="RefSeq" id="WP_133395386.1">
    <property type="nucleotide sequence ID" value="NZ_SNAA01000001.1"/>
</dbReference>
<evidence type="ECO:0000256" key="6">
    <source>
        <dbReference type="ARBA" id="ARBA00024059"/>
    </source>
</evidence>
<evidence type="ECO:0000256" key="4">
    <source>
        <dbReference type="ARBA" id="ARBA00023002"/>
    </source>
</evidence>
<accession>A0A4R6AKZ2</accession>
<keyword evidence="2" id="KW-0521">NADP</keyword>
<comment type="caution">
    <text evidence="10">The sequence shown here is derived from an EMBL/GenBank/DDBJ whole genome shotgun (WGS) entry which is preliminary data.</text>
</comment>
<keyword evidence="11" id="KW-1185">Reference proteome</keyword>
<dbReference type="PANTHER" id="PTHR47378">
    <property type="entry name" value="DIVINYL CHLOROPHYLLIDE A 8-VINYL-REDUCTASE, CHLOROPLASTIC"/>
    <property type="match status" value="1"/>
</dbReference>
<dbReference type="EMBL" id="SNAA01000001">
    <property type="protein sequence ID" value="TDL84287.1"/>
    <property type="molecule type" value="Genomic_DNA"/>
</dbReference>
<dbReference type="SUPFAM" id="SSF51735">
    <property type="entry name" value="NAD(P)-binding Rossmann-fold domains"/>
    <property type="match status" value="1"/>
</dbReference>
<evidence type="ECO:0000256" key="5">
    <source>
        <dbReference type="ARBA" id="ARBA00023171"/>
    </source>
</evidence>
<protein>
    <recommendedName>
        <fullName evidence="7">Divinyl chlorophyllide a 8-vinyl-reductase, chloroplastic</fullName>
        <ecNumber evidence="6">1.3.1.75</ecNumber>
    </recommendedName>
</protein>
<evidence type="ECO:0000313" key="11">
    <source>
        <dbReference type="Proteomes" id="UP000295701"/>
    </source>
</evidence>
<comment type="catalytic activity">
    <reaction evidence="8">
        <text>protochlorophyllide a + NADP(+) = 3,8-divinyl protochlorophyllide a + NADPH + H(+)</text>
        <dbReference type="Rhea" id="RHEA:48884"/>
        <dbReference type="ChEBI" id="CHEBI:15378"/>
        <dbReference type="ChEBI" id="CHEBI:57783"/>
        <dbReference type="ChEBI" id="CHEBI:58349"/>
        <dbReference type="ChEBI" id="CHEBI:58632"/>
        <dbReference type="ChEBI" id="CHEBI:83350"/>
        <dbReference type="EC" id="1.3.1.75"/>
    </reaction>
</comment>
<gene>
    <name evidence="10" type="ORF">E2L08_02125</name>
</gene>
<evidence type="ECO:0000256" key="2">
    <source>
        <dbReference type="ARBA" id="ARBA00022857"/>
    </source>
</evidence>
<keyword evidence="5" id="KW-0149">Chlorophyll biosynthesis</keyword>
<comment type="pathway">
    <text evidence="1">Porphyrin-containing compound metabolism; chlorophyll biosynthesis.</text>
</comment>
<dbReference type="Gene3D" id="3.40.50.720">
    <property type="entry name" value="NAD(P)-binding Rossmann-like Domain"/>
    <property type="match status" value="1"/>
</dbReference>
<evidence type="ECO:0000256" key="8">
    <source>
        <dbReference type="ARBA" id="ARBA00049498"/>
    </source>
</evidence>
<reference evidence="10 11" key="1">
    <citation type="submission" date="2019-03" db="EMBL/GenBank/DDBJ databases">
        <title>Primorskyibacter sp. SS33 isolated from sediments.</title>
        <authorList>
            <person name="Xunke S."/>
        </authorList>
    </citation>
    <scope>NUCLEOTIDE SEQUENCE [LARGE SCALE GENOMIC DNA]</scope>
    <source>
        <strain evidence="10 11">SS33</strain>
    </source>
</reference>
<keyword evidence="4" id="KW-0560">Oxidoreductase</keyword>
<name>A0A4R6AKZ2_9RHOB</name>
<dbReference type="GO" id="GO:0033728">
    <property type="term" value="F:3,8-divinyl protochlorophyllide a 8-vinyl-reductase (NADPH) activity"/>
    <property type="evidence" value="ECO:0007669"/>
    <property type="project" value="UniProtKB-EC"/>
</dbReference>
<feature type="domain" description="NAD(P)-binding" evidence="9">
    <location>
        <begin position="8"/>
        <end position="161"/>
    </location>
</feature>
<dbReference type="UniPathway" id="UPA00668"/>
<dbReference type="InterPro" id="IPR016040">
    <property type="entry name" value="NAD(P)-bd_dom"/>
</dbReference>
<dbReference type="GO" id="GO:0015995">
    <property type="term" value="P:chlorophyll biosynthetic process"/>
    <property type="evidence" value="ECO:0007669"/>
    <property type="project" value="UniProtKB-UniPathway"/>
</dbReference>
<dbReference type="InterPro" id="IPR044201">
    <property type="entry name" value="DVR-like"/>
</dbReference>
<organism evidence="10 11">
    <name type="scientific">Palleronia sediminis</name>
    <dbReference type="NCBI Taxonomy" id="2547833"/>
    <lineage>
        <taxon>Bacteria</taxon>
        <taxon>Pseudomonadati</taxon>
        <taxon>Pseudomonadota</taxon>
        <taxon>Alphaproteobacteria</taxon>
        <taxon>Rhodobacterales</taxon>
        <taxon>Roseobacteraceae</taxon>
        <taxon>Palleronia</taxon>
    </lineage>
</organism>
<evidence type="ECO:0000256" key="3">
    <source>
        <dbReference type="ARBA" id="ARBA00022946"/>
    </source>
</evidence>
<evidence type="ECO:0000259" key="9">
    <source>
        <dbReference type="Pfam" id="PF13460"/>
    </source>
</evidence>
<dbReference type="EC" id="1.3.1.75" evidence="6"/>
<keyword evidence="3" id="KW-0809">Transit peptide</keyword>
<sequence length="313" mass="32132">MSTVLLLGATGSIGRATAAELVARGHRVLCPVRGAPVLPAGAVTLSADPGRPGAVAAAIAGTRIDTVVSCLASRSGAPDEAWAIDHRATVEVARAGVAAGAGHVLLLSAICVQYPRLAFQHAKLRAEADLARLGVPLSVVRPTAFFKSLSGQLGRVQAGKPYLVFGDGRLTACKPIGDADLAAYIADRVADRAPGLFPIGGPGPALTPRDMGAALFAATGRPERVRRVPPGMLRGIAAGLGLAGRVSSRARGAAEMARIGHYYATQSMLVLDPATGRYDAATTPEYGRETFADHIARRLSGEIGDARGAHAVF</sequence>
<dbReference type="OrthoDB" id="7419852at2"/>
<dbReference type="Pfam" id="PF13460">
    <property type="entry name" value="NAD_binding_10"/>
    <property type="match status" value="1"/>
</dbReference>
<evidence type="ECO:0000256" key="7">
    <source>
        <dbReference type="ARBA" id="ARBA00024089"/>
    </source>
</evidence>
<dbReference type="AlphaFoldDB" id="A0A4R6AKZ2"/>
<evidence type="ECO:0000256" key="1">
    <source>
        <dbReference type="ARBA" id="ARBA00005173"/>
    </source>
</evidence>
<proteinExistence type="predicted"/>
<dbReference type="PANTHER" id="PTHR47378:SF1">
    <property type="entry name" value="DIVINYL CHLOROPHYLLIDE A 8-VINYL-REDUCTASE, CHLOROPLASTIC"/>
    <property type="match status" value="1"/>
</dbReference>
<evidence type="ECO:0000313" key="10">
    <source>
        <dbReference type="EMBL" id="TDL84287.1"/>
    </source>
</evidence>
<dbReference type="InterPro" id="IPR036291">
    <property type="entry name" value="NAD(P)-bd_dom_sf"/>
</dbReference>